<feature type="non-terminal residue" evidence="1">
    <location>
        <position position="119"/>
    </location>
</feature>
<dbReference type="EMBL" id="LAZR01041480">
    <property type="protein sequence ID" value="KKL11883.1"/>
    <property type="molecule type" value="Genomic_DNA"/>
</dbReference>
<sequence>MRRVAFIVTKPIQILVAFSLAEQIDALEPVTLIIVDDFHGAKDVFNETQASRCAAPNIRFEFVVSKRVAFKRVTDSEIECLFIDSDVGLQNYINLLWLKIFRRKLTINVFEEGIGTYRD</sequence>
<accession>A0A0F9DIQ4</accession>
<reference evidence="1" key="1">
    <citation type="journal article" date="2015" name="Nature">
        <title>Complex archaea that bridge the gap between prokaryotes and eukaryotes.</title>
        <authorList>
            <person name="Spang A."/>
            <person name="Saw J.H."/>
            <person name="Jorgensen S.L."/>
            <person name="Zaremba-Niedzwiedzka K."/>
            <person name="Martijn J."/>
            <person name="Lind A.E."/>
            <person name="van Eijk R."/>
            <person name="Schleper C."/>
            <person name="Guy L."/>
            <person name="Ettema T.J."/>
        </authorList>
    </citation>
    <scope>NUCLEOTIDE SEQUENCE</scope>
</reference>
<dbReference type="AlphaFoldDB" id="A0A0F9DIQ4"/>
<proteinExistence type="predicted"/>
<gene>
    <name evidence="1" type="ORF">LCGC14_2541310</name>
</gene>
<protein>
    <recommendedName>
        <fullName evidence="2">Glycosyltransferase 2-like domain-containing protein</fullName>
    </recommendedName>
</protein>
<name>A0A0F9DIQ4_9ZZZZ</name>
<organism evidence="1">
    <name type="scientific">marine sediment metagenome</name>
    <dbReference type="NCBI Taxonomy" id="412755"/>
    <lineage>
        <taxon>unclassified sequences</taxon>
        <taxon>metagenomes</taxon>
        <taxon>ecological metagenomes</taxon>
    </lineage>
</organism>
<comment type="caution">
    <text evidence="1">The sequence shown here is derived from an EMBL/GenBank/DDBJ whole genome shotgun (WGS) entry which is preliminary data.</text>
</comment>
<evidence type="ECO:0000313" key="1">
    <source>
        <dbReference type="EMBL" id="KKL11883.1"/>
    </source>
</evidence>
<evidence type="ECO:0008006" key="2">
    <source>
        <dbReference type="Google" id="ProtNLM"/>
    </source>
</evidence>